<name>A0A0H4PUZ1_9BACT</name>
<keyword evidence="3" id="KW-1185">Reference proteome</keyword>
<dbReference type="InterPro" id="IPR027304">
    <property type="entry name" value="Trigger_fact/SurA_dom_sf"/>
</dbReference>
<dbReference type="Proteomes" id="UP000036520">
    <property type="component" value="Chromosome"/>
</dbReference>
<dbReference type="InterPro" id="IPR008881">
    <property type="entry name" value="Trigger_fac_ribosome-bd_bac"/>
</dbReference>
<dbReference type="AlphaFoldDB" id="A0A0H4PUZ1"/>
<dbReference type="InterPro" id="IPR036611">
    <property type="entry name" value="Trigger_fac_ribosome-bd_sf"/>
</dbReference>
<accession>A0A0H4PUZ1</accession>
<organism evidence="2 3">
    <name type="scientific">Cyclobacterium amurskyense</name>
    <dbReference type="NCBI Taxonomy" id="320787"/>
    <lineage>
        <taxon>Bacteria</taxon>
        <taxon>Pseudomonadati</taxon>
        <taxon>Bacteroidota</taxon>
        <taxon>Cytophagia</taxon>
        <taxon>Cytophagales</taxon>
        <taxon>Cyclobacteriaceae</taxon>
        <taxon>Cyclobacterium</taxon>
    </lineage>
</organism>
<keyword evidence="2" id="KW-0131">Cell cycle</keyword>
<evidence type="ECO:0000259" key="1">
    <source>
        <dbReference type="Pfam" id="PF05697"/>
    </source>
</evidence>
<protein>
    <submittedName>
        <fullName evidence="2">Cell division trigger factor</fullName>
    </submittedName>
</protein>
<dbReference type="KEGG" id="camu:CA2015_2782"/>
<dbReference type="PATRIC" id="fig|320787.5.peg.3039"/>
<dbReference type="RefSeq" id="WP_048642447.1">
    <property type="nucleotide sequence ID" value="NZ_CAXBGM010000136.1"/>
</dbReference>
<dbReference type="GO" id="GO:0051301">
    <property type="term" value="P:cell division"/>
    <property type="evidence" value="ECO:0007669"/>
    <property type="project" value="UniProtKB-KW"/>
</dbReference>
<sequence>MEITLDKHAANEASVKIKLGEADYQQTVDAKIKDYAKKANIKGFRPGKAPFTMVKNLYGTSVLVEEINTILSKSLNDFLKEQDFEVLGDPIPSEEDSQNIDWKKQKDFEFGYKIGFVENIDLNLDQKIDAKVYEIALSDKEVNEAIENIKKQYGKMTNPEVSEENDFLYGDLKAVDGSYEENLSIPLSSLDGRTVKKFLGVKKEDTISFDPSKAIKGDIAEALNISKEAAENLKGEFTFTVQNINRTEEAQLDQELFDKVFGPDQVSTEEEFLEKVKTILSENYQKEIKVFNEEQIKDGLISNHKLDLPEAFLKEWLIRANDGKVSNEDVEKEFPAYAKQLTWSLISNKISKDNDIKAEHEDVIEKTKEMIREQLASSGMGAQLEDNMDMFLQNYLQGNEGKNYMQMMTSVQNEKVLDFVKSKIDLKEEKIGVEKFKELLEN</sequence>
<proteinExistence type="predicted"/>
<dbReference type="STRING" id="320787.CA2015_2782"/>
<dbReference type="InterPro" id="IPR037041">
    <property type="entry name" value="Trigger_fac_C_sf"/>
</dbReference>
<dbReference type="PANTHER" id="PTHR30560:SF3">
    <property type="entry name" value="TRIGGER FACTOR-LIKE PROTEIN TIG, CHLOROPLASTIC"/>
    <property type="match status" value="1"/>
</dbReference>
<dbReference type="GO" id="GO:0044183">
    <property type="term" value="F:protein folding chaperone"/>
    <property type="evidence" value="ECO:0007669"/>
    <property type="project" value="TreeGrafter"/>
</dbReference>
<dbReference type="GO" id="GO:0051083">
    <property type="term" value="P:'de novo' cotranslational protein folding"/>
    <property type="evidence" value="ECO:0007669"/>
    <property type="project" value="TreeGrafter"/>
</dbReference>
<dbReference type="Pfam" id="PF05697">
    <property type="entry name" value="Trigger_N"/>
    <property type="match status" value="1"/>
</dbReference>
<dbReference type="GO" id="GO:0003755">
    <property type="term" value="F:peptidyl-prolyl cis-trans isomerase activity"/>
    <property type="evidence" value="ECO:0007669"/>
    <property type="project" value="TreeGrafter"/>
</dbReference>
<dbReference type="GO" id="GO:0043335">
    <property type="term" value="P:protein unfolding"/>
    <property type="evidence" value="ECO:0007669"/>
    <property type="project" value="TreeGrafter"/>
</dbReference>
<gene>
    <name evidence="2" type="ORF">CA2015_2782</name>
</gene>
<dbReference type="NCBIfam" id="TIGR00115">
    <property type="entry name" value="tig"/>
    <property type="match status" value="1"/>
</dbReference>
<dbReference type="Gene3D" id="1.10.3120.10">
    <property type="entry name" value="Trigger factor, C-terminal domain"/>
    <property type="match status" value="1"/>
</dbReference>
<reference evidence="2 3" key="1">
    <citation type="submission" date="2015-07" db="EMBL/GenBank/DDBJ databases">
        <authorList>
            <person name="Kim K.M."/>
        </authorList>
    </citation>
    <scope>NUCLEOTIDE SEQUENCE [LARGE SCALE GENOMIC DNA]</scope>
    <source>
        <strain evidence="2 3">KCTC 12363</strain>
    </source>
</reference>
<dbReference type="Gene3D" id="3.30.70.1050">
    <property type="entry name" value="Trigger factor ribosome-binding domain"/>
    <property type="match status" value="1"/>
</dbReference>
<dbReference type="GO" id="GO:0015031">
    <property type="term" value="P:protein transport"/>
    <property type="evidence" value="ECO:0007669"/>
    <property type="project" value="InterPro"/>
</dbReference>
<dbReference type="GO" id="GO:0043022">
    <property type="term" value="F:ribosome binding"/>
    <property type="evidence" value="ECO:0007669"/>
    <property type="project" value="TreeGrafter"/>
</dbReference>
<dbReference type="EMBL" id="CP012040">
    <property type="protein sequence ID" value="AKP52192.1"/>
    <property type="molecule type" value="Genomic_DNA"/>
</dbReference>
<dbReference type="InterPro" id="IPR005215">
    <property type="entry name" value="Trig_fac"/>
</dbReference>
<keyword evidence="2" id="KW-0132">Cell division</keyword>
<dbReference type="SUPFAM" id="SSF102735">
    <property type="entry name" value="Trigger factor ribosome-binding domain"/>
    <property type="match status" value="1"/>
</dbReference>
<dbReference type="SUPFAM" id="SSF109998">
    <property type="entry name" value="Triger factor/SurA peptide-binding domain-like"/>
    <property type="match status" value="1"/>
</dbReference>
<evidence type="ECO:0000313" key="3">
    <source>
        <dbReference type="Proteomes" id="UP000036520"/>
    </source>
</evidence>
<evidence type="ECO:0000313" key="2">
    <source>
        <dbReference type="EMBL" id="AKP52192.1"/>
    </source>
</evidence>
<dbReference type="PANTHER" id="PTHR30560">
    <property type="entry name" value="TRIGGER FACTOR CHAPERONE AND PEPTIDYL-PROLYL CIS/TRANS ISOMERASE"/>
    <property type="match status" value="1"/>
</dbReference>
<dbReference type="OrthoDB" id="9767721at2"/>
<feature type="domain" description="Trigger factor ribosome-binding bacterial" evidence="1">
    <location>
        <begin position="1"/>
        <end position="149"/>
    </location>
</feature>